<dbReference type="InterPro" id="IPR055355">
    <property type="entry name" value="ZP-C"/>
</dbReference>
<dbReference type="PANTHER" id="PTHR14002:SF10">
    <property type="entry name" value="ZONA PELLUCIDA-LIKE DOMAIN-CONTAINING PROTEIN 1-RELATED"/>
    <property type="match status" value="1"/>
</dbReference>
<dbReference type="GeneTree" id="ENSGT00940000164443"/>
<dbReference type="InterPro" id="IPR055356">
    <property type="entry name" value="ZP-N"/>
</dbReference>
<proteinExistence type="predicted"/>
<accession>A0A3Q3MIT2</accession>
<dbReference type="Proteomes" id="UP000261640">
    <property type="component" value="Unplaced"/>
</dbReference>
<sequence length="359" mass="40409">MLFHYCYFHTSIAISFIFLFFSLPANSDISVVCGTEYMDLSIFLCPVYQALYNESLLVLNNQLTRPQCFGTADWSVTPPVVKFRIPINETSISSCSNNFQVFYTIVGSGAFADFSNVQFVNISGAVNTIDPSVGMITYRPQVLYKFSCRYPMHYLINNTQMAVSGVNIAIKDNNGSFISTLSMQLYQDALYQQTLNVPQTGLNLKTKIYVLVKATNLTEKFNILLDRCYATTTPQPLVKSYYDLFVGCTRDPQTKVEINGVSRMAQFSFEAFRFVEHKNLSVSTFYIHCVTRLCEVSTCGSLLPVWHLRIIVVLWWLSSSALSSSLFSSSPWAVILCCTSDGENQLCSNIPTGREVPIY</sequence>
<dbReference type="Ensembl" id="ENSMAMT00000025685.2">
    <property type="protein sequence ID" value="ENSMAMP00000025037.2"/>
    <property type="gene ID" value="ENSMAMG00000016800.2"/>
</dbReference>
<keyword evidence="2" id="KW-1015">Disulfide bond</keyword>
<dbReference type="Pfam" id="PF23344">
    <property type="entry name" value="ZP-N"/>
    <property type="match status" value="1"/>
</dbReference>
<evidence type="ECO:0000313" key="6">
    <source>
        <dbReference type="Proteomes" id="UP000261640"/>
    </source>
</evidence>
<dbReference type="PANTHER" id="PTHR14002">
    <property type="entry name" value="ENDOGLIN/TGF-BETA RECEPTOR TYPE III"/>
    <property type="match status" value="1"/>
</dbReference>
<dbReference type="Pfam" id="PF00100">
    <property type="entry name" value="Zona_pellucida"/>
    <property type="match status" value="1"/>
</dbReference>
<dbReference type="InterPro" id="IPR042235">
    <property type="entry name" value="ZP-C_dom"/>
</dbReference>
<dbReference type="PROSITE" id="PS51034">
    <property type="entry name" value="ZP_2"/>
    <property type="match status" value="1"/>
</dbReference>
<feature type="chain" id="PRO_5030081512" evidence="3">
    <location>
        <begin position="28"/>
        <end position="359"/>
    </location>
</feature>
<evidence type="ECO:0000259" key="4">
    <source>
        <dbReference type="PROSITE" id="PS51034"/>
    </source>
</evidence>
<keyword evidence="6" id="KW-1185">Reference proteome</keyword>
<organism evidence="5 6">
    <name type="scientific">Mastacembelus armatus</name>
    <name type="common">zig-zag eel</name>
    <dbReference type="NCBI Taxonomy" id="205130"/>
    <lineage>
        <taxon>Eukaryota</taxon>
        <taxon>Metazoa</taxon>
        <taxon>Chordata</taxon>
        <taxon>Craniata</taxon>
        <taxon>Vertebrata</taxon>
        <taxon>Euteleostomi</taxon>
        <taxon>Actinopterygii</taxon>
        <taxon>Neopterygii</taxon>
        <taxon>Teleostei</taxon>
        <taxon>Neoteleostei</taxon>
        <taxon>Acanthomorphata</taxon>
        <taxon>Anabantaria</taxon>
        <taxon>Synbranchiformes</taxon>
        <taxon>Mastacembelidae</taxon>
        <taxon>Mastacembelus</taxon>
    </lineage>
</organism>
<evidence type="ECO:0000256" key="2">
    <source>
        <dbReference type="ARBA" id="ARBA00023157"/>
    </source>
</evidence>
<dbReference type="SMART" id="SM00241">
    <property type="entry name" value="ZP"/>
    <property type="match status" value="1"/>
</dbReference>
<dbReference type="AlphaFoldDB" id="A0A3Q3MIT2"/>
<reference evidence="5" key="2">
    <citation type="submission" date="2025-09" db="UniProtKB">
        <authorList>
            <consortium name="Ensembl"/>
        </authorList>
    </citation>
    <scope>IDENTIFICATION</scope>
</reference>
<name>A0A3Q3MIT2_9TELE</name>
<reference evidence="5" key="1">
    <citation type="submission" date="2025-08" db="UniProtKB">
        <authorList>
            <consortium name="Ensembl"/>
        </authorList>
    </citation>
    <scope>IDENTIFICATION</scope>
</reference>
<dbReference type="InterPro" id="IPR001507">
    <property type="entry name" value="ZP_dom"/>
</dbReference>
<keyword evidence="1 3" id="KW-0732">Signal</keyword>
<feature type="domain" description="ZP" evidence="4">
    <location>
        <begin position="32"/>
        <end position="310"/>
    </location>
</feature>
<protein>
    <submittedName>
        <fullName evidence="5">Zona pellucida-like domain-containing protein 1</fullName>
    </submittedName>
</protein>
<dbReference type="Gene3D" id="2.60.40.4100">
    <property type="entry name" value="Zona pellucida, ZP-C domain"/>
    <property type="match status" value="1"/>
</dbReference>
<evidence type="ECO:0000256" key="3">
    <source>
        <dbReference type="SAM" id="SignalP"/>
    </source>
</evidence>
<feature type="signal peptide" evidence="3">
    <location>
        <begin position="1"/>
        <end position="27"/>
    </location>
</feature>
<evidence type="ECO:0000256" key="1">
    <source>
        <dbReference type="ARBA" id="ARBA00022729"/>
    </source>
</evidence>
<evidence type="ECO:0000313" key="5">
    <source>
        <dbReference type="Ensembl" id="ENSMAMP00000025037.2"/>
    </source>
</evidence>